<dbReference type="FunFam" id="3.30.160.60:FF:000512">
    <property type="entry name" value="zinc finger protein 197 isoform X1"/>
    <property type="match status" value="1"/>
</dbReference>
<feature type="domain" description="C2H2-type" evidence="10">
    <location>
        <begin position="93"/>
        <end position="120"/>
    </location>
</feature>
<feature type="compositionally biased region" description="Acidic residues" evidence="9">
    <location>
        <begin position="65"/>
        <end position="78"/>
    </location>
</feature>
<evidence type="ECO:0000256" key="5">
    <source>
        <dbReference type="ARBA" id="ARBA00022833"/>
    </source>
</evidence>
<reference evidence="11" key="2">
    <citation type="submission" date="2023-05" db="EMBL/GenBank/DDBJ databases">
        <authorList>
            <person name="Fouks B."/>
        </authorList>
    </citation>
    <scope>NUCLEOTIDE SEQUENCE</scope>
    <source>
        <strain evidence="11">Stay&amp;Tobe</strain>
        <tissue evidence="11">Testes</tissue>
    </source>
</reference>
<keyword evidence="2" id="KW-0479">Metal-binding</keyword>
<dbReference type="Pfam" id="PF13912">
    <property type="entry name" value="zf-C2H2_6"/>
    <property type="match status" value="3"/>
</dbReference>
<comment type="subcellular location">
    <subcellularLocation>
        <location evidence="1">Nucleus</location>
    </subcellularLocation>
</comment>
<dbReference type="GO" id="GO:0005634">
    <property type="term" value="C:nucleus"/>
    <property type="evidence" value="ECO:0007669"/>
    <property type="project" value="UniProtKB-SubCell"/>
</dbReference>
<evidence type="ECO:0000256" key="3">
    <source>
        <dbReference type="ARBA" id="ARBA00022737"/>
    </source>
</evidence>
<evidence type="ECO:0000256" key="9">
    <source>
        <dbReference type="SAM" id="MobiDB-lite"/>
    </source>
</evidence>
<evidence type="ECO:0000313" key="11">
    <source>
        <dbReference type="EMBL" id="KAJ9575575.1"/>
    </source>
</evidence>
<dbReference type="GO" id="GO:0005694">
    <property type="term" value="C:chromosome"/>
    <property type="evidence" value="ECO:0007669"/>
    <property type="project" value="UniProtKB-ARBA"/>
</dbReference>
<keyword evidence="3" id="KW-0677">Repeat</keyword>
<feature type="domain" description="C2H2-type" evidence="10">
    <location>
        <begin position="207"/>
        <end position="234"/>
    </location>
</feature>
<comment type="caution">
    <text evidence="11">The sequence shown here is derived from an EMBL/GenBank/DDBJ whole genome shotgun (WGS) entry which is preliminary data.</text>
</comment>
<evidence type="ECO:0000256" key="1">
    <source>
        <dbReference type="ARBA" id="ARBA00004123"/>
    </source>
</evidence>
<gene>
    <name evidence="11" type="ORF">L9F63_007509</name>
</gene>
<dbReference type="PANTHER" id="PTHR16515">
    <property type="entry name" value="PR DOMAIN ZINC FINGER PROTEIN"/>
    <property type="match status" value="1"/>
</dbReference>
<dbReference type="PROSITE" id="PS00028">
    <property type="entry name" value="ZINC_FINGER_C2H2_1"/>
    <property type="match status" value="12"/>
</dbReference>
<dbReference type="Proteomes" id="UP001233999">
    <property type="component" value="Unassembled WGS sequence"/>
</dbReference>
<dbReference type="PANTHER" id="PTHR16515:SF49">
    <property type="entry name" value="GASTRULA ZINC FINGER PROTEIN XLCGF49.1-LIKE-RELATED"/>
    <property type="match status" value="1"/>
</dbReference>
<dbReference type="GO" id="GO:0008270">
    <property type="term" value="F:zinc ion binding"/>
    <property type="evidence" value="ECO:0007669"/>
    <property type="project" value="UniProtKB-KW"/>
</dbReference>
<dbReference type="FunFam" id="3.30.160.60:FF:000045">
    <property type="entry name" value="ZFP69 zinc finger protein B"/>
    <property type="match status" value="1"/>
</dbReference>
<keyword evidence="6" id="KW-0238">DNA-binding</keyword>
<accession>A0AAD8E369</accession>
<evidence type="ECO:0000256" key="6">
    <source>
        <dbReference type="ARBA" id="ARBA00023125"/>
    </source>
</evidence>
<dbReference type="SMART" id="SM00355">
    <property type="entry name" value="ZnF_C2H2"/>
    <property type="match status" value="14"/>
</dbReference>
<dbReference type="FunFam" id="3.30.160.60:FF:000624">
    <property type="entry name" value="zinc finger protein 697"/>
    <property type="match status" value="2"/>
</dbReference>
<name>A0AAD8E369_DIPPU</name>
<feature type="region of interest" description="Disordered" evidence="9">
    <location>
        <begin position="16"/>
        <end position="83"/>
    </location>
</feature>
<dbReference type="FunFam" id="3.30.160.60:FF:001732">
    <property type="entry name" value="Zgc:162936"/>
    <property type="match status" value="1"/>
</dbReference>
<feature type="domain" description="C2H2-type" evidence="10">
    <location>
        <begin position="149"/>
        <end position="176"/>
    </location>
</feature>
<dbReference type="AlphaFoldDB" id="A0AAD8E369"/>
<feature type="domain" description="C2H2-type" evidence="10">
    <location>
        <begin position="413"/>
        <end position="440"/>
    </location>
</feature>
<dbReference type="InterPro" id="IPR013087">
    <property type="entry name" value="Znf_C2H2_type"/>
</dbReference>
<dbReference type="Gene3D" id="3.30.160.60">
    <property type="entry name" value="Classic Zinc Finger"/>
    <property type="match status" value="10"/>
</dbReference>
<dbReference type="GO" id="GO:0043565">
    <property type="term" value="F:sequence-specific DNA binding"/>
    <property type="evidence" value="ECO:0007669"/>
    <property type="project" value="UniProtKB-ARBA"/>
</dbReference>
<evidence type="ECO:0000256" key="7">
    <source>
        <dbReference type="ARBA" id="ARBA00023242"/>
    </source>
</evidence>
<feature type="domain" description="C2H2-type" evidence="10">
    <location>
        <begin position="446"/>
        <end position="473"/>
    </location>
</feature>
<dbReference type="InterPro" id="IPR036236">
    <property type="entry name" value="Znf_C2H2_sf"/>
</dbReference>
<dbReference type="Pfam" id="PF12874">
    <property type="entry name" value="zf-met"/>
    <property type="match status" value="1"/>
</dbReference>
<protein>
    <recommendedName>
        <fullName evidence="10">C2H2-type domain-containing protein</fullName>
    </recommendedName>
</protein>
<dbReference type="GO" id="GO:0045893">
    <property type="term" value="P:positive regulation of DNA-templated transcription"/>
    <property type="evidence" value="ECO:0007669"/>
    <property type="project" value="UniProtKB-ARBA"/>
</dbReference>
<feature type="domain" description="C2H2-type" evidence="10">
    <location>
        <begin position="179"/>
        <end position="206"/>
    </location>
</feature>
<dbReference type="InterPro" id="IPR050331">
    <property type="entry name" value="Zinc_finger"/>
</dbReference>
<feature type="non-terminal residue" evidence="11">
    <location>
        <position position="1"/>
    </location>
</feature>
<feature type="domain" description="C2H2-type" evidence="10">
    <location>
        <begin position="357"/>
        <end position="384"/>
    </location>
</feature>
<dbReference type="FunFam" id="3.30.160.60:FF:002343">
    <property type="entry name" value="Zinc finger protein 33A"/>
    <property type="match status" value="1"/>
</dbReference>
<keyword evidence="4 8" id="KW-0863">Zinc-finger</keyword>
<feature type="domain" description="C2H2-type" evidence="10">
    <location>
        <begin position="121"/>
        <end position="148"/>
    </location>
</feature>
<reference evidence="11" key="1">
    <citation type="journal article" date="2023" name="IScience">
        <title>Live-bearing cockroach genome reveals convergent evolutionary mechanisms linked to viviparity in insects and beyond.</title>
        <authorList>
            <person name="Fouks B."/>
            <person name="Harrison M.C."/>
            <person name="Mikhailova A.A."/>
            <person name="Marchal E."/>
            <person name="English S."/>
            <person name="Carruthers M."/>
            <person name="Jennings E.C."/>
            <person name="Chiamaka E.L."/>
            <person name="Frigard R.A."/>
            <person name="Pippel M."/>
            <person name="Attardo G.M."/>
            <person name="Benoit J.B."/>
            <person name="Bornberg-Bauer E."/>
            <person name="Tobe S.S."/>
        </authorList>
    </citation>
    <scope>NUCLEOTIDE SEQUENCE</scope>
    <source>
        <strain evidence="11">Stay&amp;Tobe</strain>
    </source>
</reference>
<dbReference type="SUPFAM" id="SSF57667">
    <property type="entry name" value="beta-beta-alpha zinc fingers"/>
    <property type="match status" value="9"/>
</dbReference>
<feature type="domain" description="C2H2-type" evidence="10">
    <location>
        <begin position="385"/>
        <end position="412"/>
    </location>
</feature>
<sequence>QNKYLCCNNLESISIGMDNETEADKKDDDDDVTKEKEESVTEDWSNLKNDCDNSDDLAERGTTQEDQDEEEDDDDDEGESKTNKRCRERNSVLTCYTCNESFESRKHLREHLVVHPDGRIMKCNYCGKGFIRPSQMKLHLRIHTGSKPFSCKQCGRGFAAKSALRKHIDVHAKDKGKVFECAVCNKSFSRKEYLEEHIRTHTGSKPFECLICHKTFVGRTGLNHHKKTHVDAEEKKDCVCEICGKSFTRHALWTHVKSHEKTHRCTHCNKCFSTASALRFHITGTHLGCRSYQCEVCGKSFIQKNHLNRHMKVHDMTKDDKTTRPYLCGKCPRTFKTESKLESHIKAEHVEPGERPYSCEICNKRFAGRSTVIYHRRAHTGERPHACPTCGKTFMRPDALRQHITSHTGERQHRCSTCSRKFASKNALNKHVQSHKETESNKQDTATCEVCHKNFQSETQFSLHSRSHNSCRPLRCHVCHKSFHYQDSLTKHLNIHTAHVGQDETHNNVLSCMYAFPVCGQNFEPIVELDCSKENEQDNYTTENLVHNDDKMSDTLQQFNLPPASICLSNESKNASAVSTRRPYSITIEGNLCCNTEGQNVNVITDMGMGLPPPPPTFPHVSQTPQALDIHPMVSLTTPHIRDQPVHSHINMPPNPAFTETVSKSFIFTENNSQLIQEIPRPRINR</sequence>
<keyword evidence="5" id="KW-0862">Zinc</keyword>
<dbReference type="EMBL" id="JASPKZ010009828">
    <property type="protein sequence ID" value="KAJ9575575.1"/>
    <property type="molecule type" value="Genomic_DNA"/>
</dbReference>
<keyword evidence="12" id="KW-1185">Reference proteome</keyword>
<feature type="domain" description="C2H2-type" evidence="10">
    <location>
        <begin position="292"/>
        <end position="319"/>
    </location>
</feature>
<evidence type="ECO:0000259" key="10">
    <source>
        <dbReference type="PROSITE" id="PS50157"/>
    </source>
</evidence>
<evidence type="ECO:0000256" key="4">
    <source>
        <dbReference type="ARBA" id="ARBA00022771"/>
    </source>
</evidence>
<evidence type="ECO:0000256" key="2">
    <source>
        <dbReference type="ARBA" id="ARBA00022723"/>
    </source>
</evidence>
<proteinExistence type="predicted"/>
<feature type="domain" description="C2H2-type" evidence="10">
    <location>
        <begin position="326"/>
        <end position="356"/>
    </location>
</feature>
<feature type="domain" description="C2H2-type" evidence="10">
    <location>
        <begin position="474"/>
        <end position="504"/>
    </location>
</feature>
<feature type="domain" description="C2H2-type" evidence="10">
    <location>
        <begin position="263"/>
        <end position="291"/>
    </location>
</feature>
<evidence type="ECO:0000313" key="12">
    <source>
        <dbReference type="Proteomes" id="UP001233999"/>
    </source>
</evidence>
<keyword evidence="7" id="KW-0539">Nucleus</keyword>
<evidence type="ECO:0000256" key="8">
    <source>
        <dbReference type="PROSITE-ProRule" id="PRU00042"/>
    </source>
</evidence>
<dbReference type="Pfam" id="PF00096">
    <property type="entry name" value="zf-C2H2"/>
    <property type="match status" value="8"/>
</dbReference>
<organism evidence="11 12">
    <name type="scientific">Diploptera punctata</name>
    <name type="common">Pacific beetle cockroach</name>
    <dbReference type="NCBI Taxonomy" id="6984"/>
    <lineage>
        <taxon>Eukaryota</taxon>
        <taxon>Metazoa</taxon>
        <taxon>Ecdysozoa</taxon>
        <taxon>Arthropoda</taxon>
        <taxon>Hexapoda</taxon>
        <taxon>Insecta</taxon>
        <taxon>Pterygota</taxon>
        <taxon>Neoptera</taxon>
        <taxon>Polyneoptera</taxon>
        <taxon>Dictyoptera</taxon>
        <taxon>Blattodea</taxon>
        <taxon>Blaberoidea</taxon>
        <taxon>Blaberidae</taxon>
        <taxon>Diplopterinae</taxon>
        <taxon>Diploptera</taxon>
    </lineage>
</organism>
<dbReference type="PROSITE" id="PS50157">
    <property type="entry name" value="ZINC_FINGER_C2H2_2"/>
    <property type="match status" value="13"/>
</dbReference>